<evidence type="ECO:0000313" key="2">
    <source>
        <dbReference type="EMBL" id="CAK7273728.1"/>
    </source>
</evidence>
<feature type="compositionally biased region" description="Polar residues" evidence="1">
    <location>
        <begin position="531"/>
        <end position="541"/>
    </location>
</feature>
<accession>A0ABP0DZJ0</accession>
<dbReference type="Proteomes" id="UP001642502">
    <property type="component" value="Unassembled WGS sequence"/>
</dbReference>
<dbReference type="EMBL" id="CAWUON010000120">
    <property type="protein sequence ID" value="CAK7273728.1"/>
    <property type="molecule type" value="Genomic_DNA"/>
</dbReference>
<sequence>MNFEQELHVSAPSFFGTGLKMTDPAAASTSAAHPFEEQADYQHRHHLELLDDATFVVSRQLSRLAWLERPGLWVLHHEDLYRRTIDTRPHTRNPDKDIPLNFSGLIRGTFWAGKGPVPDFNDIAFWETKAKHFEEKIKDVEAGRVQPQFTADDLKILEPLEQKPATRAADDDTHTSIVIRDTTFDGSQRLLEDLVIATYELVWAGKRPGPDLEDPAFWKAESGALIKQLIEVKKGRVQPCFTPAEEQTLEQLESDPDHAFAVFAERAKTNPNVIETPELLEQRKALFISRHAAVGKMVALWQHSLAGKWVLHCLDDLYVSAYDTHFREVDTDGQGSDGQDDEGSYFIIDSYLDLRFDTRFKAAPLDALRTVAYWEQKKVELSKKYDDVNAGRLTEHHFSAGEQMRIKLLEQAIEQKLDDSNQPLNEKHRYMGRRAHVMETWLEQLEIPDEPQRPDTPVSLETASKRKRVAADAEHRPPQDCKRSRGRGRGPAAPRTSIKRGRLVERPVDKPNTVDTPPLRRSARIAASAAVQANQGLKSNR</sequence>
<keyword evidence="3" id="KW-1185">Reference proteome</keyword>
<gene>
    <name evidence="2" type="ORF">SEPCBS119000_005805</name>
</gene>
<name>A0ABP0DZJ0_9PEZI</name>
<reference evidence="2 3" key="1">
    <citation type="submission" date="2024-01" db="EMBL/GenBank/DDBJ databases">
        <authorList>
            <person name="Allen C."/>
            <person name="Tagirdzhanova G."/>
        </authorList>
    </citation>
    <scope>NUCLEOTIDE SEQUENCE [LARGE SCALE GENOMIC DNA]</scope>
    <source>
        <strain evidence="2 3">CBS 119000</strain>
    </source>
</reference>
<evidence type="ECO:0000256" key="1">
    <source>
        <dbReference type="SAM" id="MobiDB-lite"/>
    </source>
</evidence>
<evidence type="ECO:0000313" key="3">
    <source>
        <dbReference type="Proteomes" id="UP001642502"/>
    </source>
</evidence>
<feature type="compositionally biased region" description="Basic and acidic residues" evidence="1">
    <location>
        <begin position="469"/>
        <end position="483"/>
    </location>
</feature>
<protein>
    <submittedName>
        <fullName evidence="2">Uncharacterized protein</fullName>
    </submittedName>
</protein>
<organism evidence="2 3">
    <name type="scientific">Sporothrix epigloea</name>
    <dbReference type="NCBI Taxonomy" id="1892477"/>
    <lineage>
        <taxon>Eukaryota</taxon>
        <taxon>Fungi</taxon>
        <taxon>Dikarya</taxon>
        <taxon>Ascomycota</taxon>
        <taxon>Pezizomycotina</taxon>
        <taxon>Sordariomycetes</taxon>
        <taxon>Sordariomycetidae</taxon>
        <taxon>Ophiostomatales</taxon>
        <taxon>Ophiostomataceae</taxon>
        <taxon>Sporothrix</taxon>
    </lineage>
</organism>
<comment type="caution">
    <text evidence="2">The sequence shown here is derived from an EMBL/GenBank/DDBJ whole genome shotgun (WGS) entry which is preliminary data.</text>
</comment>
<feature type="region of interest" description="Disordered" evidence="1">
    <location>
        <begin position="445"/>
        <end position="541"/>
    </location>
</feature>
<proteinExistence type="predicted"/>